<evidence type="ECO:0000256" key="2">
    <source>
        <dbReference type="PIRSR" id="PIRSR600888-3"/>
    </source>
</evidence>
<evidence type="ECO:0000313" key="3">
    <source>
        <dbReference type="EMBL" id="RDY21036.1"/>
    </source>
</evidence>
<dbReference type="STRING" id="1871336.BBG48_09360"/>
<dbReference type="PANTHER" id="PTHR21047:SF2">
    <property type="entry name" value="THYMIDINE DIPHOSPHO-4-KETO-RHAMNOSE 3,5-EPIMERASE"/>
    <property type="match status" value="1"/>
</dbReference>
<dbReference type="InterPro" id="IPR000888">
    <property type="entry name" value="RmlC-like"/>
</dbReference>
<dbReference type="Pfam" id="PF00908">
    <property type="entry name" value="dTDP_sugar_isom"/>
    <property type="match status" value="1"/>
</dbReference>
<dbReference type="CDD" id="cd00438">
    <property type="entry name" value="cupin_RmlC"/>
    <property type="match status" value="1"/>
</dbReference>
<feature type="active site" description="Proton donor" evidence="1">
    <location>
        <position position="132"/>
    </location>
</feature>
<sequence>MIIKSQAIEGVFLIDIQKNVDERGSFSRIFCERELKESGIDMSIKQINLCENLKKNTLRGMHLQKEEYAEKKILTCLNGKIFDVIIDMRTNSKTYLKYFSVELSEENGYMLVIPEGMAHGYVTLTDDTKLLYYMSEFYNPDSAIGYRFDDPAFSIHWPQIEELIMSDKDKNWKYI</sequence>
<keyword evidence="4" id="KW-1185">Reference proteome</keyword>
<dbReference type="GO" id="GO:0000271">
    <property type="term" value="P:polysaccharide biosynthetic process"/>
    <property type="evidence" value="ECO:0007669"/>
    <property type="project" value="TreeGrafter"/>
</dbReference>
<feature type="active site" description="Proton acceptor" evidence="1">
    <location>
        <position position="62"/>
    </location>
</feature>
<dbReference type="EMBL" id="MBEW02000014">
    <property type="protein sequence ID" value="RDY21036.1"/>
    <property type="molecule type" value="Genomic_DNA"/>
</dbReference>
<dbReference type="PANTHER" id="PTHR21047">
    <property type="entry name" value="DTDP-6-DEOXY-D-GLUCOSE-3,5 EPIMERASE"/>
    <property type="match status" value="1"/>
</dbReference>
<name>A0A371IKP2_9FIRM</name>
<dbReference type="SUPFAM" id="SSF51182">
    <property type="entry name" value="RmlC-like cupins"/>
    <property type="match status" value="1"/>
</dbReference>
<organism evidence="3 4">
    <name type="scientific">Criibacterium bergeronii</name>
    <dbReference type="NCBI Taxonomy" id="1871336"/>
    <lineage>
        <taxon>Bacteria</taxon>
        <taxon>Bacillati</taxon>
        <taxon>Bacillota</taxon>
        <taxon>Clostridia</taxon>
        <taxon>Peptostreptococcales</taxon>
        <taxon>Filifactoraceae</taxon>
        <taxon>Criibacterium</taxon>
    </lineage>
</organism>
<dbReference type="Proteomes" id="UP000093352">
    <property type="component" value="Unassembled WGS sequence"/>
</dbReference>
<comment type="caution">
    <text evidence="3">The sequence shown here is derived from an EMBL/GenBank/DDBJ whole genome shotgun (WGS) entry which is preliminary data.</text>
</comment>
<dbReference type="InterPro" id="IPR014710">
    <property type="entry name" value="RmlC-like_jellyroll"/>
</dbReference>
<dbReference type="Gene3D" id="2.60.120.10">
    <property type="entry name" value="Jelly Rolls"/>
    <property type="match status" value="1"/>
</dbReference>
<gene>
    <name evidence="3" type="ORF">BBG48_007090</name>
</gene>
<protein>
    <submittedName>
        <fullName evidence="3">dTDP-4-keto-6-deoxy-D-glucose epimerase</fullName>
    </submittedName>
</protein>
<accession>A0A371IKP2</accession>
<proteinExistence type="predicted"/>
<dbReference type="GO" id="GO:0019305">
    <property type="term" value="P:dTDP-rhamnose biosynthetic process"/>
    <property type="evidence" value="ECO:0007669"/>
    <property type="project" value="TreeGrafter"/>
</dbReference>
<feature type="site" description="Participates in a stacking interaction with the thymidine ring of dTDP-4-oxo-6-deoxyglucose" evidence="2">
    <location>
        <position position="138"/>
    </location>
</feature>
<dbReference type="RefSeq" id="WP_068912880.1">
    <property type="nucleotide sequence ID" value="NZ_MBEW02000014.1"/>
</dbReference>
<dbReference type="InterPro" id="IPR011051">
    <property type="entry name" value="RmlC_Cupin_sf"/>
</dbReference>
<dbReference type="GO" id="GO:0008830">
    <property type="term" value="F:dTDP-4-dehydrorhamnose 3,5-epimerase activity"/>
    <property type="evidence" value="ECO:0007669"/>
    <property type="project" value="InterPro"/>
</dbReference>
<evidence type="ECO:0000256" key="1">
    <source>
        <dbReference type="PIRSR" id="PIRSR600888-1"/>
    </source>
</evidence>
<dbReference type="AlphaFoldDB" id="A0A371IKP2"/>
<reference evidence="3 4" key="1">
    <citation type="journal article" date="2016" name="Genome Announc.">
        <title>Draft Genome Sequence of Criibacterium bergeronii gen. nov., sp. nov., Strain CCRI-22567T, Isolated from a Vaginal Sample from a Woman with Bacterial Vaginosis.</title>
        <authorList>
            <person name="Maheux A.F."/>
            <person name="Berube E."/>
            <person name="Boudreau D.K."/>
            <person name="Raymond F."/>
            <person name="Corbeil J."/>
            <person name="Roy P.H."/>
            <person name="Boissinot M."/>
            <person name="Omar R.F."/>
        </authorList>
    </citation>
    <scope>NUCLEOTIDE SEQUENCE [LARGE SCALE GENOMIC DNA]</scope>
    <source>
        <strain evidence="3 4">CCRI-22567</strain>
    </source>
</reference>
<dbReference type="GO" id="GO:0005829">
    <property type="term" value="C:cytosol"/>
    <property type="evidence" value="ECO:0007669"/>
    <property type="project" value="TreeGrafter"/>
</dbReference>
<evidence type="ECO:0000313" key="4">
    <source>
        <dbReference type="Proteomes" id="UP000093352"/>
    </source>
</evidence>